<dbReference type="Proteomes" id="UP000434172">
    <property type="component" value="Unassembled WGS sequence"/>
</dbReference>
<comment type="subcellular location">
    <subcellularLocation>
        <location evidence="1">Mitochondrion</location>
    </subcellularLocation>
</comment>
<dbReference type="AlphaFoldDB" id="A0A8H3ZHG7"/>
<dbReference type="CDD" id="cd01650">
    <property type="entry name" value="RT_nLTR_like"/>
    <property type="match status" value="1"/>
</dbReference>
<dbReference type="PANTHER" id="PTHR33481">
    <property type="entry name" value="REVERSE TRANSCRIPTASE"/>
    <property type="match status" value="1"/>
</dbReference>
<name>A0A8H3ZHG7_9PEZI</name>
<protein>
    <recommendedName>
        <fullName evidence="4">Reverse transcriptase domain-containing protein</fullName>
    </recommendedName>
</protein>
<evidence type="ECO:0000256" key="2">
    <source>
        <dbReference type="ARBA" id="ARBA00023128"/>
    </source>
</evidence>
<feature type="region of interest" description="Disordered" evidence="3">
    <location>
        <begin position="325"/>
        <end position="406"/>
    </location>
</feature>
<evidence type="ECO:0000313" key="5">
    <source>
        <dbReference type="EMBL" id="KAF0319944.1"/>
    </source>
</evidence>
<dbReference type="InterPro" id="IPR036691">
    <property type="entry name" value="Endo/exonu/phosph_ase_sf"/>
</dbReference>
<sequence length="1250" mass="141160">MAEVRMKALDTHTLTMTEQWDIIAIQDPPPQLAFAHNLFKNHHICCRGTSPGELDAFNNPWAIAAHEKSARLKRDKGISKKLKLVPLYKVAFLVSKSIPLADWAVDWYPGEKNERLLATLYLETQLPTRMALHNVYNAYYEGRTTLDVEAFISTITQTGFCLIVGDLIFPHPWYGGPHVIPKVDAVKFVNELQAAHMECLLDPTKIPFTYTPGQVIDERASTLDVGFASPAFSPHVQDYKCLDVTGFKSDHRILETTIDTTPNLREDVCYQWNNVPRKVLRQEVGPALKALASLPLETRLDIDNYVTRVVEIIICAREKLAFKRKPPQITTKPKRKPAQSNPRPQETQPSSSTDTQDTQPSSSTVTQDTQPSSSTDTQETQPGSSTDTQETQPSSSTDNDPKAGRTYENYLKDKDKEAYRRYMDIQCQNIHKASKVSAQRSMPRSFGHIPVLEERLPDNSIRKYIEFDDKAESMVRTLFPICTCGAVPPSVFDIPYLPGNLDETERARRQINPDEIACIVQNMPAHKAEGKDGVSIDVLKMLLPLEKNPERVFAGDAENNSEDILTSVLQRPMQACLNLSYHPEAFKEAVTVMIRKKSKLSSSAEGYRPIALLSAIAKILERLFADRLTDFLIESSRLLLEQFGGRGKSATQALEFLVEAVYRNWFAKKEKIFVTICALDITGAYDRVRRQHLLNILVRYGVPGWMVKFVASFLSSRSTTVRVQGRHSKKFSINIGIPQGSPLSPILFIFFTLPLLEKLKAMPSMETNRNARLLQLKELLITTFVDDITLLVASPSIKQNNEALAILYELLTEFAALNGTEFGPHKTKVMHMLQRGPAITDMPKVDGFPTKAVESMEILGVTLDYHLNWVEHVNNVLSKVRRKMFLLRRISATTWGASISELRTRYITAVRPIVAYACAVWFVLKTPGGPPCNWTLAKSVVDLLETQQNNCLRQISGAFPRASGHALCKELYIERMSVFLHRCARAYRASNKGTPEGMALCNLWERDHDHIRVTREVLQSHPYCVAYHEANTLLRVNAQIQLAVEIQTWTVPPDSVRGTAKRAARLKEIIKSLAKDLAEQTMKESWIDESNKRRCSLGKLAYDAPTWKGTYGKHNLEAYKPLRKAQGTILLGIKTGINGLNKPLFDMHRKETFMCPCGEHAHTAEHLFIHCKLLDRPREHLCRAVGGRLHFQALVECYPELAANFAIRYFGLEQFKWTAKHMPNPQFPDLRADTRLALRDGRRPSPGATT</sequence>
<dbReference type="EMBL" id="WOWK01000089">
    <property type="protein sequence ID" value="KAF0319944.1"/>
    <property type="molecule type" value="Genomic_DNA"/>
</dbReference>
<dbReference type="SUPFAM" id="SSF56672">
    <property type="entry name" value="DNA/RNA polymerases"/>
    <property type="match status" value="1"/>
</dbReference>
<accession>A0A8H3ZHG7</accession>
<dbReference type="InterPro" id="IPR043502">
    <property type="entry name" value="DNA/RNA_pol_sf"/>
</dbReference>
<evidence type="ECO:0000313" key="6">
    <source>
        <dbReference type="Proteomes" id="UP000434172"/>
    </source>
</evidence>
<evidence type="ECO:0000259" key="4">
    <source>
        <dbReference type="PROSITE" id="PS50878"/>
    </source>
</evidence>
<dbReference type="Pfam" id="PF00078">
    <property type="entry name" value="RVT_1"/>
    <property type="match status" value="1"/>
</dbReference>
<evidence type="ECO:0000256" key="1">
    <source>
        <dbReference type="ARBA" id="ARBA00004173"/>
    </source>
</evidence>
<reference evidence="5 6" key="1">
    <citation type="submission" date="2019-12" db="EMBL/GenBank/DDBJ databases">
        <title>A genome sequence resource for the geographically widespread anthracnose pathogen Colletotrichum asianum.</title>
        <authorList>
            <person name="Meng Y."/>
        </authorList>
    </citation>
    <scope>NUCLEOTIDE SEQUENCE [LARGE SCALE GENOMIC DNA]</scope>
    <source>
        <strain evidence="5 6">ICMP 18580</strain>
    </source>
</reference>
<feature type="compositionally biased region" description="Polar residues" evidence="3">
    <location>
        <begin position="383"/>
        <end position="398"/>
    </location>
</feature>
<feature type="compositionally biased region" description="Low complexity" evidence="3">
    <location>
        <begin position="344"/>
        <end position="382"/>
    </location>
</feature>
<organism evidence="5 6">
    <name type="scientific">Colletotrichum asianum</name>
    <dbReference type="NCBI Taxonomy" id="702518"/>
    <lineage>
        <taxon>Eukaryota</taxon>
        <taxon>Fungi</taxon>
        <taxon>Dikarya</taxon>
        <taxon>Ascomycota</taxon>
        <taxon>Pezizomycotina</taxon>
        <taxon>Sordariomycetes</taxon>
        <taxon>Hypocreomycetidae</taxon>
        <taxon>Glomerellales</taxon>
        <taxon>Glomerellaceae</taxon>
        <taxon>Colletotrichum</taxon>
        <taxon>Colletotrichum gloeosporioides species complex</taxon>
    </lineage>
</organism>
<proteinExistence type="predicted"/>
<dbReference type="GO" id="GO:0005739">
    <property type="term" value="C:mitochondrion"/>
    <property type="evidence" value="ECO:0007669"/>
    <property type="project" value="UniProtKB-SubCell"/>
</dbReference>
<keyword evidence="2" id="KW-0496">Mitochondrion</keyword>
<dbReference type="Gene3D" id="3.60.10.10">
    <property type="entry name" value="Endonuclease/exonuclease/phosphatase"/>
    <property type="match status" value="1"/>
</dbReference>
<evidence type="ECO:0000256" key="3">
    <source>
        <dbReference type="SAM" id="MobiDB-lite"/>
    </source>
</evidence>
<feature type="compositionally biased region" description="Basic residues" evidence="3">
    <location>
        <begin position="325"/>
        <end position="337"/>
    </location>
</feature>
<dbReference type="InterPro" id="IPR000477">
    <property type="entry name" value="RT_dom"/>
</dbReference>
<dbReference type="PANTHER" id="PTHR33481:SF1">
    <property type="entry name" value="ENDONUCLEASE_EXONUCLEASE_PHOSPHATASE DOMAIN-CONTAINING PROTEIN-RELATED"/>
    <property type="match status" value="1"/>
</dbReference>
<feature type="domain" description="Reverse transcriptase" evidence="4">
    <location>
        <begin position="575"/>
        <end position="863"/>
    </location>
</feature>
<comment type="caution">
    <text evidence="5">The sequence shown here is derived from an EMBL/GenBank/DDBJ whole genome shotgun (WGS) entry which is preliminary data.</text>
</comment>
<dbReference type="PROSITE" id="PS50878">
    <property type="entry name" value="RT_POL"/>
    <property type="match status" value="1"/>
</dbReference>
<dbReference type="OrthoDB" id="4841169at2759"/>
<keyword evidence="6" id="KW-1185">Reference proteome</keyword>
<gene>
    <name evidence="5" type="ORF">GQ607_012887</name>
</gene>